<name>A0A846XBP2_9NOCA</name>
<proteinExistence type="predicted"/>
<evidence type="ECO:0000313" key="3">
    <source>
        <dbReference type="Proteomes" id="UP000565715"/>
    </source>
</evidence>
<dbReference type="Proteomes" id="UP000565715">
    <property type="component" value="Unassembled WGS sequence"/>
</dbReference>
<dbReference type="EMBL" id="JAAXOO010000002">
    <property type="protein sequence ID" value="NKY33731.1"/>
    <property type="molecule type" value="Genomic_DNA"/>
</dbReference>
<dbReference type="PANTHER" id="PTHR43798:SF33">
    <property type="entry name" value="HYDROLASE, PUTATIVE (AFU_ORTHOLOGUE AFUA_2G14860)-RELATED"/>
    <property type="match status" value="1"/>
</dbReference>
<dbReference type="InterPro" id="IPR029058">
    <property type="entry name" value="AB_hydrolase_fold"/>
</dbReference>
<dbReference type="InterPro" id="IPR000073">
    <property type="entry name" value="AB_hydrolase_1"/>
</dbReference>
<dbReference type="AlphaFoldDB" id="A0A846XBP2"/>
<comment type="caution">
    <text evidence="2">The sequence shown here is derived from an EMBL/GenBank/DDBJ whole genome shotgun (WGS) entry which is preliminary data.</text>
</comment>
<feature type="domain" description="AB hydrolase-1" evidence="1">
    <location>
        <begin position="23"/>
        <end position="247"/>
    </location>
</feature>
<dbReference type="GO" id="GO:0016020">
    <property type="term" value="C:membrane"/>
    <property type="evidence" value="ECO:0007669"/>
    <property type="project" value="TreeGrafter"/>
</dbReference>
<dbReference type="PRINTS" id="PR00111">
    <property type="entry name" value="ABHYDROLASE"/>
</dbReference>
<dbReference type="RefSeq" id="WP_068047198.1">
    <property type="nucleotide sequence ID" value="NZ_JAAXOO010000002.1"/>
</dbReference>
<evidence type="ECO:0000313" key="2">
    <source>
        <dbReference type="EMBL" id="NKY33731.1"/>
    </source>
</evidence>
<accession>A0A846XBP2</accession>
<evidence type="ECO:0000259" key="1">
    <source>
        <dbReference type="Pfam" id="PF00561"/>
    </source>
</evidence>
<dbReference type="PANTHER" id="PTHR43798">
    <property type="entry name" value="MONOACYLGLYCEROL LIPASE"/>
    <property type="match status" value="1"/>
</dbReference>
<reference evidence="2 3" key="1">
    <citation type="submission" date="2020-04" db="EMBL/GenBank/DDBJ databases">
        <title>MicrobeNet Type strains.</title>
        <authorList>
            <person name="Nicholson A.C."/>
        </authorList>
    </citation>
    <scope>NUCLEOTIDE SEQUENCE [LARGE SCALE GENOMIC DNA]</scope>
    <source>
        <strain evidence="2 3">DSM 45078</strain>
    </source>
</reference>
<sequence>MSAHSTTPLASTPLTGFLRGSGPALLLAHGASSDIADSFGPLVDHLADTNTVIAPDYPGSGATPADLEPLTLDSLADRLVHTAVMSGSDQVAILGFSTGSAVAVRAATRHPERVSALILSAGLARPNPRLHLIVDTWRRLARADDQHTLAAYLLLIGWKAAWLDALSASELTALAGRIPPHLPPGADAQLDLLARVDIRADLTEITVPVLLVAGAHDQVISATLTEQLAAGIPGAGLVVLDSGHALAAEQPAEWAGAIVEFLSTVRDHHRTNR</sequence>
<protein>
    <submittedName>
        <fullName evidence="2">Alpha/beta hydrolase</fullName>
    </submittedName>
</protein>
<organism evidence="2 3">
    <name type="scientific">Nocardia speluncae</name>
    <dbReference type="NCBI Taxonomy" id="419477"/>
    <lineage>
        <taxon>Bacteria</taxon>
        <taxon>Bacillati</taxon>
        <taxon>Actinomycetota</taxon>
        <taxon>Actinomycetes</taxon>
        <taxon>Mycobacteriales</taxon>
        <taxon>Nocardiaceae</taxon>
        <taxon>Nocardia</taxon>
    </lineage>
</organism>
<dbReference type="InterPro" id="IPR050266">
    <property type="entry name" value="AB_hydrolase_sf"/>
</dbReference>
<keyword evidence="2" id="KW-0378">Hydrolase</keyword>
<dbReference type="SUPFAM" id="SSF53474">
    <property type="entry name" value="alpha/beta-Hydrolases"/>
    <property type="match status" value="1"/>
</dbReference>
<dbReference type="Gene3D" id="3.40.50.1820">
    <property type="entry name" value="alpha/beta hydrolase"/>
    <property type="match status" value="1"/>
</dbReference>
<keyword evidence="3" id="KW-1185">Reference proteome</keyword>
<dbReference type="GO" id="GO:0016787">
    <property type="term" value="F:hydrolase activity"/>
    <property type="evidence" value="ECO:0007669"/>
    <property type="project" value="UniProtKB-KW"/>
</dbReference>
<dbReference type="Pfam" id="PF00561">
    <property type="entry name" value="Abhydrolase_1"/>
    <property type="match status" value="1"/>
</dbReference>
<gene>
    <name evidence="2" type="ORF">HGA13_11670</name>
</gene>